<sequence length="285" mass="29849">MAQNGNESSTPVVDYDQIPGPLGLEAASLAGKVALVTGAGRGIGREIALELGRRGASVVVNFANSASHAAEVVAMLHAMPTKAVAIQADVSSVPEITRLFAEARAAFGRGLDIVVSNSGVISFGHMSEVTPEEFDRVFQVNVRGQFFVAQEAYKNLEHGGRLIMMGSIAAQAKGVRRHAIYNSSKAAIEGLVRGMAVDCADKKITVNCVAPGGIKSDMYRDNARKYIPGGEKLTDAQVDEAVASMSPLHRVGLPIDVARVVCFLASHDGGWINGKVIGIDGGAPL</sequence>
<dbReference type="RefSeq" id="XP_018156541.1">
    <property type="nucleotide sequence ID" value="XM_018304518.1"/>
</dbReference>
<accession>A0A1B7Y7I0</accession>
<evidence type="ECO:0000313" key="5">
    <source>
        <dbReference type="Proteomes" id="UP000092177"/>
    </source>
</evidence>
<dbReference type="GO" id="GO:0016491">
    <property type="term" value="F:oxidoreductase activity"/>
    <property type="evidence" value="ECO:0007669"/>
    <property type="project" value="UniProtKB-KW"/>
</dbReference>
<dbReference type="EMBL" id="LTAN01000006">
    <property type="protein sequence ID" value="OBR08023.1"/>
    <property type="molecule type" value="Genomic_DNA"/>
</dbReference>
<name>A0A1B7Y7I0_COLHI</name>
<dbReference type="SUPFAM" id="SSF51735">
    <property type="entry name" value="NAD(P)-binding Rossmann-fold domains"/>
    <property type="match status" value="1"/>
</dbReference>
<dbReference type="PROSITE" id="PS00061">
    <property type="entry name" value="ADH_SHORT"/>
    <property type="match status" value="1"/>
</dbReference>
<dbReference type="VEuPathDB" id="FungiDB:CH63R_09544"/>
<dbReference type="InterPro" id="IPR002347">
    <property type="entry name" value="SDR_fam"/>
</dbReference>
<dbReference type="OrthoDB" id="47007at2759"/>
<dbReference type="Gene3D" id="3.40.50.720">
    <property type="entry name" value="NAD(P)-binding Rossmann-like Domain"/>
    <property type="match status" value="1"/>
</dbReference>
<dbReference type="InterPro" id="IPR036291">
    <property type="entry name" value="NAD(P)-bd_dom_sf"/>
</dbReference>
<dbReference type="PRINTS" id="PR00081">
    <property type="entry name" value="GDHRDH"/>
</dbReference>
<dbReference type="AlphaFoldDB" id="A0A1B7Y7I0"/>
<proteinExistence type="inferred from homology"/>
<keyword evidence="3" id="KW-0560">Oxidoreductase</keyword>
<reference evidence="5" key="1">
    <citation type="journal article" date="2017" name="BMC Genomics">
        <title>Gapless genome assembly of Colletotrichum higginsianum reveals chromosome structure and association of transposable elements with secondary metabolite gene clusters.</title>
        <authorList>
            <person name="Dallery J.-F."/>
            <person name="Lapalu N."/>
            <person name="Zampounis A."/>
            <person name="Pigne S."/>
            <person name="Luyten I."/>
            <person name="Amselem J."/>
            <person name="Wittenberg A.H.J."/>
            <person name="Zhou S."/>
            <person name="de Queiroz M.V."/>
            <person name="Robin G.P."/>
            <person name="Auger A."/>
            <person name="Hainaut M."/>
            <person name="Henrissat B."/>
            <person name="Kim K.-T."/>
            <person name="Lee Y.-H."/>
            <person name="Lespinet O."/>
            <person name="Schwartz D.C."/>
            <person name="Thon M.R."/>
            <person name="O'Connell R.J."/>
        </authorList>
    </citation>
    <scope>NUCLEOTIDE SEQUENCE [LARGE SCALE GENOMIC DNA]</scope>
    <source>
        <strain evidence="5">IMI 349063</strain>
    </source>
</reference>
<comment type="similarity">
    <text evidence="1">Belongs to the short-chain dehydrogenases/reductases (SDR) family.</text>
</comment>
<evidence type="ECO:0000256" key="2">
    <source>
        <dbReference type="ARBA" id="ARBA00022857"/>
    </source>
</evidence>
<dbReference type="Proteomes" id="UP000092177">
    <property type="component" value="Chromosome 6"/>
</dbReference>
<organism evidence="4 5">
    <name type="scientific">Colletotrichum higginsianum (strain IMI 349063)</name>
    <name type="common">Crucifer anthracnose fungus</name>
    <dbReference type="NCBI Taxonomy" id="759273"/>
    <lineage>
        <taxon>Eukaryota</taxon>
        <taxon>Fungi</taxon>
        <taxon>Dikarya</taxon>
        <taxon>Ascomycota</taxon>
        <taxon>Pezizomycotina</taxon>
        <taxon>Sordariomycetes</taxon>
        <taxon>Hypocreomycetidae</taxon>
        <taxon>Glomerellales</taxon>
        <taxon>Glomerellaceae</taxon>
        <taxon>Colletotrichum</taxon>
        <taxon>Colletotrichum destructivum species complex</taxon>
    </lineage>
</organism>
<dbReference type="KEGG" id="chig:CH63R_09544"/>
<evidence type="ECO:0000256" key="1">
    <source>
        <dbReference type="ARBA" id="ARBA00006484"/>
    </source>
</evidence>
<dbReference type="FunFam" id="3.40.50.720:FF:000084">
    <property type="entry name" value="Short-chain dehydrogenase reductase"/>
    <property type="match status" value="1"/>
</dbReference>
<keyword evidence="5" id="KW-1185">Reference proteome</keyword>
<dbReference type="GeneID" id="28868625"/>
<dbReference type="Pfam" id="PF13561">
    <property type="entry name" value="adh_short_C2"/>
    <property type="match status" value="1"/>
</dbReference>
<dbReference type="PANTHER" id="PTHR43639">
    <property type="entry name" value="OXIDOREDUCTASE, SHORT-CHAIN DEHYDROGENASE/REDUCTASE FAMILY (AFU_ORTHOLOGUE AFUA_5G02870)"/>
    <property type="match status" value="1"/>
</dbReference>
<protein>
    <submittedName>
        <fullName evidence="4">Tetrahydroxynaphthalene reductase</fullName>
    </submittedName>
</protein>
<dbReference type="PANTHER" id="PTHR43639:SF1">
    <property type="entry name" value="SHORT-CHAIN DEHYDROGENASE_REDUCTASE FAMILY PROTEIN"/>
    <property type="match status" value="1"/>
</dbReference>
<keyword evidence="2" id="KW-0521">NADP</keyword>
<comment type="caution">
    <text evidence="4">The sequence shown here is derived from an EMBL/GenBank/DDBJ whole genome shotgun (WGS) entry which is preliminary data.</text>
</comment>
<dbReference type="PRINTS" id="PR00080">
    <property type="entry name" value="SDRFAMILY"/>
</dbReference>
<evidence type="ECO:0000313" key="4">
    <source>
        <dbReference type="EMBL" id="OBR08023.1"/>
    </source>
</evidence>
<gene>
    <name evidence="4" type="ORF">CH63R_09544</name>
</gene>
<dbReference type="InterPro" id="IPR020904">
    <property type="entry name" value="Sc_DH/Rdtase_CS"/>
</dbReference>
<evidence type="ECO:0000256" key="3">
    <source>
        <dbReference type="ARBA" id="ARBA00023002"/>
    </source>
</evidence>